<evidence type="ECO:0000256" key="1">
    <source>
        <dbReference type="ARBA" id="ARBA00009431"/>
    </source>
</evidence>
<dbReference type="PROSITE" id="PS00131">
    <property type="entry name" value="CARBOXYPEPT_SER_SER"/>
    <property type="match status" value="1"/>
</dbReference>
<accession>A0A9Q0LC35</accession>
<evidence type="ECO:0000313" key="8">
    <source>
        <dbReference type="EMBL" id="KAJ5069195.1"/>
    </source>
</evidence>
<evidence type="ECO:0000256" key="4">
    <source>
        <dbReference type="ARBA" id="ARBA00022729"/>
    </source>
</evidence>
<keyword evidence="4 7" id="KW-0732">Signal</keyword>
<sequence length="407" mass="45547">MKIKLILITLTILITLVTSHPKVIINNLTPEEVLTQTKTTLDGLDCYTGYITVNTTYGSNIFYAFFPSQDKQDDPVGIWLQGGPGCSSMIGLMEENGPVFVHSNGSLYRNTFTWNTKLHMLYIDSPVGTGFSYVNNNAGFVTNEEEIANDLYTALLVFFQKYLDYSTQDLYVFGESYGGKYVPSISYKIMNEGNKLHLKGLGVGDGLTDPINQVETYAEFAYSVGIIADNEIAEVQAIQNACIVDINAGKWNDASNEFWSIGDEVVTISGNVNQYDIRKYGDYNDTPIIDFLNTKQLQDSFGVDMNWQECNGSVYNKLNPDVSQSVAYKVQALLSSGYKVLIYNGQFDFIINAIGSYNWIQNLDWEFIDKFKSADRTVWKVDSNVAGFVQNYQNLFFAVIANAGHLS</sequence>
<evidence type="ECO:0000256" key="7">
    <source>
        <dbReference type="RuleBase" id="RU361156"/>
    </source>
</evidence>
<dbReference type="Pfam" id="PF00450">
    <property type="entry name" value="Peptidase_S10"/>
    <property type="match status" value="1"/>
</dbReference>
<dbReference type="InterPro" id="IPR001563">
    <property type="entry name" value="Peptidase_S10"/>
</dbReference>
<dbReference type="EMBL" id="JAPDFW010000107">
    <property type="protein sequence ID" value="KAJ5069195.1"/>
    <property type="molecule type" value="Genomic_DNA"/>
</dbReference>
<dbReference type="Gene3D" id="3.40.50.1820">
    <property type="entry name" value="alpha/beta hydrolase"/>
    <property type="match status" value="1"/>
</dbReference>
<protein>
    <recommendedName>
        <fullName evidence="7">Carboxypeptidase</fullName>
        <ecNumber evidence="7">3.4.16.-</ecNumber>
    </recommendedName>
</protein>
<dbReference type="GO" id="GO:0004185">
    <property type="term" value="F:serine-type carboxypeptidase activity"/>
    <property type="evidence" value="ECO:0007669"/>
    <property type="project" value="UniProtKB-UniRule"/>
</dbReference>
<dbReference type="InterPro" id="IPR018202">
    <property type="entry name" value="Ser_caboxypep_ser_AS"/>
</dbReference>
<dbReference type="PRINTS" id="PR00724">
    <property type="entry name" value="CRBOXYPTASEC"/>
</dbReference>
<evidence type="ECO:0000256" key="5">
    <source>
        <dbReference type="ARBA" id="ARBA00022801"/>
    </source>
</evidence>
<dbReference type="OrthoDB" id="443318at2759"/>
<keyword evidence="5 7" id="KW-0378">Hydrolase</keyword>
<keyword evidence="9" id="KW-1185">Reference proteome</keyword>
<feature type="signal peptide" evidence="7">
    <location>
        <begin position="1"/>
        <end position="19"/>
    </location>
</feature>
<keyword evidence="2 7" id="KW-0121">Carboxypeptidase</keyword>
<dbReference type="EC" id="3.4.16.-" evidence="7"/>
<dbReference type="AlphaFoldDB" id="A0A9Q0LC35"/>
<reference evidence="8" key="1">
    <citation type="submission" date="2022-10" db="EMBL/GenBank/DDBJ databases">
        <title>Novel sulphate-reducing endosymbionts in the free-living metamonad Anaeramoeba.</title>
        <authorList>
            <person name="Jerlstrom-Hultqvist J."/>
            <person name="Cepicka I."/>
            <person name="Gallot-Lavallee L."/>
            <person name="Salas-Leiva D."/>
            <person name="Curtis B.A."/>
            <person name="Zahonova K."/>
            <person name="Pipaliya S."/>
            <person name="Dacks J."/>
            <person name="Roger A.J."/>
        </authorList>
    </citation>
    <scope>NUCLEOTIDE SEQUENCE</scope>
    <source>
        <strain evidence="8">BMAN</strain>
    </source>
</reference>
<comment type="caution">
    <text evidence="8">The sequence shown here is derived from an EMBL/GenBank/DDBJ whole genome shotgun (WGS) entry which is preliminary data.</text>
</comment>
<dbReference type="SUPFAM" id="SSF53474">
    <property type="entry name" value="alpha/beta-Hydrolases"/>
    <property type="match status" value="1"/>
</dbReference>
<comment type="similarity">
    <text evidence="1 7">Belongs to the peptidase S10 family.</text>
</comment>
<evidence type="ECO:0000256" key="6">
    <source>
        <dbReference type="ARBA" id="ARBA00023180"/>
    </source>
</evidence>
<dbReference type="PANTHER" id="PTHR11802:SF472">
    <property type="entry name" value="SERINE CARBOXYPEPTIDASE CPVL-RELATED"/>
    <property type="match status" value="1"/>
</dbReference>
<dbReference type="PANTHER" id="PTHR11802">
    <property type="entry name" value="SERINE PROTEASE FAMILY S10 SERINE CARBOXYPEPTIDASE"/>
    <property type="match status" value="1"/>
</dbReference>
<dbReference type="OMA" id="FYCETGY"/>
<gene>
    <name evidence="8" type="ORF">M0811_11813</name>
</gene>
<evidence type="ECO:0000256" key="2">
    <source>
        <dbReference type="ARBA" id="ARBA00022645"/>
    </source>
</evidence>
<proteinExistence type="inferred from homology"/>
<dbReference type="InterPro" id="IPR029058">
    <property type="entry name" value="AB_hydrolase_fold"/>
</dbReference>
<evidence type="ECO:0000313" key="9">
    <source>
        <dbReference type="Proteomes" id="UP001149090"/>
    </source>
</evidence>
<evidence type="ECO:0000256" key="3">
    <source>
        <dbReference type="ARBA" id="ARBA00022670"/>
    </source>
</evidence>
<keyword evidence="3 7" id="KW-0645">Protease</keyword>
<dbReference type="Proteomes" id="UP001149090">
    <property type="component" value="Unassembled WGS sequence"/>
</dbReference>
<keyword evidence="6" id="KW-0325">Glycoprotein</keyword>
<feature type="chain" id="PRO_5040528419" description="Carboxypeptidase" evidence="7">
    <location>
        <begin position="20"/>
        <end position="407"/>
    </location>
</feature>
<name>A0A9Q0LC35_ANAIG</name>
<organism evidence="8 9">
    <name type="scientific">Anaeramoeba ignava</name>
    <name type="common">Anaerobic marine amoeba</name>
    <dbReference type="NCBI Taxonomy" id="1746090"/>
    <lineage>
        <taxon>Eukaryota</taxon>
        <taxon>Metamonada</taxon>
        <taxon>Anaeramoebidae</taxon>
        <taxon>Anaeramoeba</taxon>
    </lineage>
</organism>
<dbReference type="GO" id="GO:0006508">
    <property type="term" value="P:proteolysis"/>
    <property type="evidence" value="ECO:0007669"/>
    <property type="project" value="UniProtKB-KW"/>
</dbReference>